<accession>A0A0P0Z6D9</accession>
<sequence>MARARSIVAMGTLSTTAAGMRQVSLLQKKRQLERGEDPFQLPYCNQRRGKIWEGERAADI</sequence>
<name>A0A0P0Z6D9_9HYPH</name>
<evidence type="ECO:0000313" key="1">
    <source>
        <dbReference type="EMBL" id="BAT29596.1"/>
    </source>
</evidence>
<organism evidence="1">
    <name type="scientific">Aurantimonas manganoxydans</name>
    <dbReference type="NCBI Taxonomy" id="651183"/>
    <lineage>
        <taxon>Bacteria</taxon>
        <taxon>Pseudomonadati</taxon>
        <taxon>Pseudomonadota</taxon>
        <taxon>Alphaproteobacteria</taxon>
        <taxon>Hyphomicrobiales</taxon>
        <taxon>Aurantimonadaceae</taxon>
        <taxon>Aurantimonas</taxon>
    </lineage>
</organism>
<dbReference type="AlphaFoldDB" id="A0A0P0Z6D9"/>
<proteinExistence type="predicted"/>
<protein>
    <submittedName>
        <fullName evidence="1">Acyl-CoA carboxylase alpha chain</fullName>
    </submittedName>
</protein>
<reference evidence="1" key="1">
    <citation type="journal article" date="2015" name="Proc. Natl. Acad. Sci. U.S.A.">
        <title>Bacterial clade with the ribosomal RNA operon on a small plasmid rather than the chromosome.</title>
        <authorList>
            <person name="Anda M."/>
            <person name="Ohtsubo Y."/>
            <person name="Okubo T."/>
            <person name="Sugawara M."/>
            <person name="Nagata Y."/>
            <person name="Tsuda M."/>
            <person name="Minamisawa K."/>
            <person name="Mitsui H."/>
        </authorList>
    </citation>
    <scope>NUCLEOTIDE SEQUENCE</scope>
    <source>
        <strain evidence="1">DSM 21871</strain>
    </source>
</reference>
<dbReference type="EMBL" id="LC066380">
    <property type="protein sequence ID" value="BAT29596.1"/>
    <property type="molecule type" value="Genomic_DNA"/>
</dbReference>